<feature type="domain" description="Glycosyl transferase family 1" evidence="1">
    <location>
        <begin position="216"/>
        <end position="375"/>
    </location>
</feature>
<accession>A0A0Q3SR07</accession>
<sequence>MDESHCPALEKAEYLSILLLAWEYPPHLIGGLAKHVYGLSIALQKLGYKVYVITANPGHLNDQEIAEGVYIYRVQSYSENNSDFFKWVEGLNVAIAEKALHLARKHYFSIIHAHDWLVGESAIFIKSSLKLPLISTIHATEYGRNNGIYTELQSYIHEKEQQLVITSDYLIVCSEYMNDELVQIFEVSEKKIAIIPNGVEKSLPIGWEKDVLSSIPLQENKQLIFSIGRIVKEKGFDTLIEAAFLMKDRFPDVYFIIAGKGPMLEEYRRRVMQLKLNNVFFVGFISEEIKNALFKICTLAVFPSKYEPFGIVALEAMQHGKPVIVSRTGGLQSIVKHGISGLLMTAGDASSFIELASNLLVNKIEAKKMGLNGKSMVEKNFSWQRIAEETIRVYKETLKAYYLDF</sequence>
<evidence type="ECO:0000259" key="1">
    <source>
        <dbReference type="Pfam" id="PF00534"/>
    </source>
</evidence>
<dbReference type="AlphaFoldDB" id="A0A0Q3SR07"/>
<evidence type="ECO:0000313" key="3">
    <source>
        <dbReference type="EMBL" id="KQL21988.1"/>
    </source>
</evidence>
<comment type="caution">
    <text evidence="3">The sequence shown here is derived from an EMBL/GenBank/DDBJ whole genome shotgun (WGS) entry which is preliminary data.</text>
</comment>
<protein>
    <submittedName>
        <fullName evidence="3">Glycoside hydrolase</fullName>
    </submittedName>
</protein>
<proteinExistence type="predicted"/>
<gene>
    <name evidence="3" type="ORF">AN957_19335</name>
</gene>
<evidence type="ECO:0000259" key="2">
    <source>
        <dbReference type="Pfam" id="PF13439"/>
    </source>
</evidence>
<organism evidence="3 4">
    <name type="scientific">Cytobacillus solani</name>
    <dbReference type="NCBI Taxonomy" id="1637975"/>
    <lineage>
        <taxon>Bacteria</taxon>
        <taxon>Bacillati</taxon>
        <taxon>Bacillota</taxon>
        <taxon>Bacilli</taxon>
        <taxon>Bacillales</taxon>
        <taxon>Bacillaceae</taxon>
        <taxon>Cytobacillus</taxon>
    </lineage>
</organism>
<dbReference type="STRING" id="1637975.AN957_19335"/>
<dbReference type="PANTHER" id="PTHR45947:SF3">
    <property type="entry name" value="SULFOQUINOVOSYL TRANSFERASE SQD2"/>
    <property type="match status" value="1"/>
</dbReference>
<dbReference type="PATRIC" id="fig|1637975.4.peg.3831"/>
<dbReference type="CDD" id="cd03801">
    <property type="entry name" value="GT4_PimA-like"/>
    <property type="match status" value="1"/>
</dbReference>
<feature type="domain" description="Glycosyltransferase subfamily 4-like N-terminal" evidence="2">
    <location>
        <begin position="29"/>
        <end position="200"/>
    </location>
</feature>
<keyword evidence="4" id="KW-1185">Reference proteome</keyword>
<dbReference type="InterPro" id="IPR001296">
    <property type="entry name" value="Glyco_trans_1"/>
</dbReference>
<dbReference type="Proteomes" id="UP000050996">
    <property type="component" value="Unassembled WGS sequence"/>
</dbReference>
<dbReference type="EMBL" id="LJIX01000006">
    <property type="protein sequence ID" value="KQL21988.1"/>
    <property type="molecule type" value="Genomic_DNA"/>
</dbReference>
<name>A0A0Q3SR07_9BACI</name>
<keyword evidence="3" id="KW-0378">Hydrolase</keyword>
<dbReference type="PANTHER" id="PTHR45947">
    <property type="entry name" value="SULFOQUINOVOSYL TRANSFERASE SQD2"/>
    <property type="match status" value="1"/>
</dbReference>
<evidence type="ECO:0000313" key="4">
    <source>
        <dbReference type="Proteomes" id="UP000050996"/>
    </source>
</evidence>
<dbReference type="InterPro" id="IPR050194">
    <property type="entry name" value="Glycosyltransferase_grp1"/>
</dbReference>
<dbReference type="InterPro" id="IPR028098">
    <property type="entry name" value="Glyco_trans_4-like_N"/>
</dbReference>
<dbReference type="GO" id="GO:0016757">
    <property type="term" value="F:glycosyltransferase activity"/>
    <property type="evidence" value="ECO:0007669"/>
    <property type="project" value="InterPro"/>
</dbReference>
<dbReference type="SUPFAM" id="SSF53756">
    <property type="entry name" value="UDP-Glycosyltransferase/glycogen phosphorylase"/>
    <property type="match status" value="1"/>
</dbReference>
<dbReference type="Pfam" id="PF00534">
    <property type="entry name" value="Glycos_transf_1"/>
    <property type="match status" value="1"/>
</dbReference>
<dbReference type="Pfam" id="PF13439">
    <property type="entry name" value="Glyco_transf_4"/>
    <property type="match status" value="1"/>
</dbReference>
<reference evidence="3 4" key="1">
    <citation type="submission" date="2015-09" db="EMBL/GenBank/DDBJ databases">
        <title>Genome sequencing project for genomic taxonomy and phylogenomics of Bacillus-like bacteria.</title>
        <authorList>
            <person name="Liu B."/>
            <person name="Wang J."/>
            <person name="Zhu Y."/>
            <person name="Liu G."/>
            <person name="Chen Q."/>
            <person name="Chen Z."/>
            <person name="Lan J."/>
            <person name="Che J."/>
            <person name="Ge C."/>
            <person name="Shi H."/>
            <person name="Pan Z."/>
            <person name="Liu X."/>
        </authorList>
    </citation>
    <scope>NUCLEOTIDE SEQUENCE [LARGE SCALE GENOMIC DNA]</scope>
    <source>
        <strain evidence="3 4">FJAT-18043</strain>
    </source>
</reference>
<dbReference type="GO" id="GO:0016787">
    <property type="term" value="F:hydrolase activity"/>
    <property type="evidence" value="ECO:0007669"/>
    <property type="project" value="UniProtKB-KW"/>
</dbReference>
<dbReference type="Gene3D" id="3.40.50.2000">
    <property type="entry name" value="Glycogen Phosphorylase B"/>
    <property type="match status" value="2"/>
</dbReference>